<dbReference type="InterPro" id="IPR033985">
    <property type="entry name" value="SusD-like_N"/>
</dbReference>
<dbReference type="Proteomes" id="UP000616346">
    <property type="component" value="Unassembled WGS sequence"/>
</dbReference>
<dbReference type="Pfam" id="PF14322">
    <property type="entry name" value="SusD-like_3"/>
    <property type="match status" value="1"/>
</dbReference>
<gene>
    <name evidence="8" type="ORF">H9626_03195</name>
</gene>
<comment type="similarity">
    <text evidence="2">Belongs to the SusD family.</text>
</comment>
<evidence type="ECO:0000259" key="7">
    <source>
        <dbReference type="Pfam" id="PF14322"/>
    </source>
</evidence>
<dbReference type="InterPro" id="IPR012944">
    <property type="entry name" value="SusD_RagB_dom"/>
</dbReference>
<keyword evidence="9" id="KW-1185">Reference proteome</keyword>
<dbReference type="Gene3D" id="1.25.40.390">
    <property type="match status" value="1"/>
</dbReference>
<protein>
    <submittedName>
        <fullName evidence="8">RagB/SusD family nutrient uptake outer membrane protein</fullName>
    </submittedName>
</protein>
<evidence type="ECO:0000256" key="4">
    <source>
        <dbReference type="ARBA" id="ARBA00023136"/>
    </source>
</evidence>
<evidence type="ECO:0000259" key="6">
    <source>
        <dbReference type="Pfam" id="PF07980"/>
    </source>
</evidence>
<evidence type="ECO:0000313" key="8">
    <source>
        <dbReference type="EMBL" id="MBD8001222.1"/>
    </source>
</evidence>
<evidence type="ECO:0000256" key="2">
    <source>
        <dbReference type="ARBA" id="ARBA00006275"/>
    </source>
</evidence>
<evidence type="ECO:0000256" key="1">
    <source>
        <dbReference type="ARBA" id="ARBA00004442"/>
    </source>
</evidence>
<name>A0ABR8V949_9BACT</name>
<sequence length="550" mass="62435">MKTLSYLIVLVLGVAGMLVSCGKFLEEHPQDSRDEETAYATLQELYQNGVLSLYNHIGGYADSQGLQGTGRGVYDLNTFTTDEAIMPTRGGDWYDGGFWQGLYLHRWGVNNDAIYDTWEYLYQVIILCNGSLEKINAYAALHPNDDVNAYIAEVRAFRAMFYYYTMDLFGRIPLVLSSGDRVGDVRQEERSEVFRFIVDELQAAAPLLSEEHSNLPGLYYGRITRPVVYFLLAKLALNAEIYSDDNWTDGNKPDGSQLFFEVEGQQLNAWETVKYYCGKITASGYILEPDYTQNFAVFNESSRENIFVIPMSKTLYTNQFIYLFRSRHYNHAKAYGLSGENGSSATIEVLKTFGYDTPEVDPRFEWCYFAGAVKDLDGNQIMLDDEVTPLVYEPWQVALDVSGKPYEKTAGARMKKYEVDKTGLKDGKLLDNDIVLFRYADVLLMQSEAQVRNGENGDTALNAVRGRAGASSRPATLANLLAERQMELAWEGWRRQDMIRFGIFTQAYSFRPQIENEESGFTTVFPIPEKVITMNQSLEQNIGYKVTVSY</sequence>
<evidence type="ECO:0000313" key="9">
    <source>
        <dbReference type="Proteomes" id="UP000616346"/>
    </source>
</evidence>
<comment type="subcellular location">
    <subcellularLocation>
        <location evidence="1">Cell outer membrane</location>
    </subcellularLocation>
</comment>
<dbReference type="EMBL" id="JACSPQ010000001">
    <property type="protein sequence ID" value="MBD8001222.1"/>
    <property type="molecule type" value="Genomic_DNA"/>
</dbReference>
<reference evidence="8 9" key="1">
    <citation type="submission" date="2020-08" db="EMBL/GenBank/DDBJ databases">
        <title>A Genomic Blueprint of the Chicken Gut Microbiome.</title>
        <authorList>
            <person name="Gilroy R."/>
            <person name="Ravi A."/>
            <person name="Getino M."/>
            <person name="Pursley I."/>
            <person name="Horton D.L."/>
            <person name="Alikhan N.-F."/>
            <person name="Baker D."/>
            <person name="Gharbi K."/>
            <person name="Hall N."/>
            <person name="Watson M."/>
            <person name="Adriaenssens E.M."/>
            <person name="Foster-Nyarko E."/>
            <person name="Jarju S."/>
            <person name="Secka A."/>
            <person name="Antonio M."/>
            <person name="Oren A."/>
            <person name="Chaudhuri R."/>
            <person name="La Ragione R.M."/>
            <person name="Hildebrand F."/>
            <person name="Pallen M.J."/>
        </authorList>
    </citation>
    <scope>NUCLEOTIDE SEQUENCE [LARGE SCALE GENOMIC DNA]</scope>
    <source>
        <strain evidence="8 9">Sa1YUN3</strain>
    </source>
</reference>
<dbReference type="RefSeq" id="WP_191709547.1">
    <property type="nucleotide sequence ID" value="NZ_JACSPQ010000001.1"/>
</dbReference>
<dbReference type="PROSITE" id="PS51257">
    <property type="entry name" value="PROKAR_LIPOPROTEIN"/>
    <property type="match status" value="1"/>
</dbReference>
<proteinExistence type="inferred from homology"/>
<keyword evidence="5" id="KW-0998">Cell outer membrane</keyword>
<feature type="domain" description="SusD-like N-terminal" evidence="7">
    <location>
        <begin position="95"/>
        <end position="237"/>
    </location>
</feature>
<keyword evidence="3" id="KW-0732">Signal</keyword>
<dbReference type="InterPro" id="IPR011990">
    <property type="entry name" value="TPR-like_helical_dom_sf"/>
</dbReference>
<evidence type="ECO:0000256" key="3">
    <source>
        <dbReference type="ARBA" id="ARBA00022729"/>
    </source>
</evidence>
<feature type="domain" description="RagB/SusD" evidence="6">
    <location>
        <begin position="358"/>
        <end position="544"/>
    </location>
</feature>
<dbReference type="SUPFAM" id="SSF48452">
    <property type="entry name" value="TPR-like"/>
    <property type="match status" value="1"/>
</dbReference>
<accession>A0ABR8V949</accession>
<evidence type="ECO:0000256" key="5">
    <source>
        <dbReference type="ARBA" id="ARBA00023237"/>
    </source>
</evidence>
<keyword evidence="4" id="KW-0472">Membrane</keyword>
<dbReference type="Pfam" id="PF07980">
    <property type="entry name" value="SusD_RagB"/>
    <property type="match status" value="1"/>
</dbReference>
<comment type="caution">
    <text evidence="8">The sequence shown here is derived from an EMBL/GenBank/DDBJ whole genome shotgun (WGS) entry which is preliminary data.</text>
</comment>
<organism evidence="8 9">
    <name type="scientific">Phocaeicola faecium</name>
    <dbReference type="NCBI Taxonomy" id="2762213"/>
    <lineage>
        <taxon>Bacteria</taxon>
        <taxon>Pseudomonadati</taxon>
        <taxon>Bacteroidota</taxon>
        <taxon>Bacteroidia</taxon>
        <taxon>Bacteroidales</taxon>
        <taxon>Bacteroidaceae</taxon>
        <taxon>Phocaeicola</taxon>
    </lineage>
</organism>